<evidence type="ECO:0000313" key="2">
    <source>
        <dbReference type="Proteomes" id="UP000597338"/>
    </source>
</evidence>
<organism evidence="1 2">
    <name type="scientific">Parapedobacter defluvii</name>
    <dbReference type="NCBI Taxonomy" id="2045106"/>
    <lineage>
        <taxon>Bacteria</taxon>
        <taxon>Pseudomonadati</taxon>
        <taxon>Bacteroidota</taxon>
        <taxon>Sphingobacteriia</taxon>
        <taxon>Sphingobacteriales</taxon>
        <taxon>Sphingobacteriaceae</taxon>
        <taxon>Parapedobacter</taxon>
    </lineage>
</organism>
<sequence>MEERRCLDCGEPLRGRADKKFCDDSCRSSYNNRRNSEDSGYLRKVNSILKRNRKILEALTPEGKTRVKWRTLVTEGFNFEYITDMYETGKGVQYRFCYEYGYMLLEDDEVLLIKRKG</sequence>
<proteinExistence type="predicted"/>
<keyword evidence="2" id="KW-1185">Reference proteome</keyword>
<gene>
    <name evidence="1" type="ORF">GCM10011386_47190</name>
</gene>
<dbReference type="Proteomes" id="UP000597338">
    <property type="component" value="Unassembled WGS sequence"/>
</dbReference>
<dbReference type="RefSeq" id="WP_188753953.1">
    <property type="nucleotide sequence ID" value="NZ_BMIK01000034.1"/>
</dbReference>
<accession>A0ABQ1MYW7</accession>
<evidence type="ECO:0008006" key="3">
    <source>
        <dbReference type="Google" id="ProtNLM"/>
    </source>
</evidence>
<reference evidence="2" key="1">
    <citation type="journal article" date="2019" name="Int. J. Syst. Evol. Microbiol.">
        <title>The Global Catalogue of Microorganisms (GCM) 10K type strain sequencing project: providing services to taxonomists for standard genome sequencing and annotation.</title>
        <authorList>
            <consortium name="The Broad Institute Genomics Platform"/>
            <consortium name="The Broad Institute Genome Sequencing Center for Infectious Disease"/>
            <person name="Wu L."/>
            <person name="Ma J."/>
        </authorList>
    </citation>
    <scope>NUCLEOTIDE SEQUENCE [LARGE SCALE GENOMIC DNA]</scope>
    <source>
        <strain evidence="2">CGMCC 1.15342</strain>
    </source>
</reference>
<protein>
    <recommendedName>
        <fullName evidence="3">DUF2116 family Zn-ribbon domain-containing protein</fullName>
    </recommendedName>
</protein>
<comment type="caution">
    <text evidence="1">The sequence shown here is derived from an EMBL/GenBank/DDBJ whole genome shotgun (WGS) entry which is preliminary data.</text>
</comment>
<dbReference type="EMBL" id="BMIK01000034">
    <property type="protein sequence ID" value="GGC49488.1"/>
    <property type="molecule type" value="Genomic_DNA"/>
</dbReference>
<name>A0ABQ1MYW7_9SPHI</name>
<evidence type="ECO:0000313" key="1">
    <source>
        <dbReference type="EMBL" id="GGC49488.1"/>
    </source>
</evidence>